<reference evidence="1 2" key="1">
    <citation type="journal article" date="2003" name="Science">
        <title>Finding functional features in Saccharomyces genomes by phylogenetic footprinting.</title>
        <authorList>
            <person name="Cliften P.F."/>
            <person name="Sudarsanam P."/>
            <person name="Desikan A."/>
            <person name="Fulton L."/>
            <person name="Fulton B."/>
            <person name="Majors J."/>
            <person name="Waterston R."/>
            <person name="Cohen B.A."/>
            <person name="Johnston M."/>
        </authorList>
    </citation>
    <scope>NUCLEOTIDE SEQUENCE [LARGE SCALE GENOMIC DNA]</scope>
    <source>
        <strain evidence="2">ATCC MYA-4449 / AS 2.2408 / CBS 8840 / NBRC 1802 / NCYC 2889</strain>
    </source>
</reference>
<dbReference type="STRING" id="226230.J5RPK5"/>
<proteinExistence type="predicted"/>
<dbReference type="HOGENOM" id="CLU_2334835_0_0_1"/>
<protein>
    <submittedName>
        <fullName evidence="1">SLD5-like protein</fullName>
    </submittedName>
</protein>
<dbReference type="Proteomes" id="UP000002753">
    <property type="component" value="Unassembled WGS sequence"/>
</dbReference>
<dbReference type="EMBL" id="AACI03001517">
    <property type="protein sequence ID" value="EJT42326.1"/>
    <property type="molecule type" value="Genomic_DNA"/>
</dbReference>
<evidence type="ECO:0000313" key="2">
    <source>
        <dbReference type="Proteomes" id="UP000002753"/>
    </source>
</evidence>
<reference evidence="2" key="2">
    <citation type="journal article" date="2011" name="G3 (Bethesda)">
        <title>The awesome power of yeast evolutionary genetics: New genome sequences and strain resources for the Saccharomyces sensu stricto genus.</title>
        <authorList>
            <person name="Scannell D.R."/>
            <person name="Zill O.A."/>
            <person name="Rokas A."/>
            <person name="Payen C."/>
            <person name="Dunham M.J."/>
            <person name="Eisen M.B."/>
            <person name="Rine J."/>
            <person name="Johnston M."/>
            <person name="Hittinger C.T."/>
        </authorList>
    </citation>
    <scope>GENOME REANNOTATION</scope>
    <source>
        <strain evidence="2">ATCC MYA-4449 / AS 2.2408 / CBS 8840 / NBRC 1802 / NCYC 2889</strain>
    </source>
</reference>
<comment type="caution">
    <text evidence="1">The sequence shown here is derived from an EMBL/GenBank/DDBJ whole genome shotgun (WGS) entry which is preliminary data.</text>
</comment>
<keyword evidence="2" id="KW-1185">Reference proteome</keyword>
<name>J5RPK5_SACK1</name>
<accession>J5RPK5</accession>
<sequence>MDINIDDILAELDKETTAVDSTNITQVSSSTTHRDANTIVNSSLDLNAKTQIYVSPQQDFASLMKSWRNERCSPRITSISSPADEKTVKSNIDAIAID</sequence>
<gene>
    <name evidence="1" type="primary">YDR489W</name>
    <name evidence="1" type="ORF">SKUD_117102</name>
</gene>
<dbReference type="AlphaFoldDB" id="J5RPK5"/>
<organism evidence="1 2">
    <name type="scientific">Saccharomyces kudriavzevii (strain ATCC MYA-4449 / AS 2.2408 / CBS 8840 / NBRC 1802 / NCYC 2889)</name>
    <name type="common">Yeast</name>
    <dbReference type="NCBI Taxonomy" id="226230"/>
    <lineage>
        <taxon>Eukaryota</taxon>
        <taxon>Fungi</taxon>
        <taxon>Dikarya</taxon>
        <taxon>Ascomycota</taxon>
        <taxon>Saccharomycotina</taxon>
        <taxon>Saccharomycetes</taxon>
        <taxon>Saccharomycetales</taxon>
        <taxon>Saccharomycetaceae</taxon>
        <taxon>Saccharomyces</taxon>
    </lineage>
</organism>
<evidence type="ECO:0000313" key="1">
    <source>
        <dbReference type="EMBL" id="EJT42326.1"/>
    </source>
</evidence>